<evidence type="ECO:0000256" key="2">
    <source>
        <dbReference type="ARBA" id="ARBA00023004"/>
    </source>
</evidence>
<dbReference type="GO" id="GO:0050418">
    <property type="term" value="F:hydroxylamine reductase activity"/>
    <property type="evidence" value="ECO:0007669"/>
    <property type="project" value="TreeGrafter"/>
</dbReference>
<comment type="caution">
    <text evidence="4">The sequence shown here is derived from an EMBL/GenBank/DDBJ whole genome shotgun (WGS) entry which is preliminary data.</text>
</comment>
<dbReference type="InterPro" id="IPR011254">
    <property type="entry name" value="Prismane-like_sf"/>
</dbReference>
<dbReference type="SUPFAM" id="SSF56821">
    <property type="entry name" value="Prismane protein-like"/>
    <property type="match status" value="1"/>
</dbReference>
<dbReference type="GO" id="GO:0042542">
    <property type="term" value="P:response to hydrogen peroxide"/>
    <property type="evidence" value="ECO:0007669"/>
    <property type="project" value="TreeGrafter"/>
</dbReference>
<dbReference type="InterPro" id="IPR004137">
    <property type="entry name" value="HCP/CODH"/>
</dbReference>
<feature type="non-terminal residue" evidence="4">
    <location>
        <position position="125"/>
    </location>
</feature>
<dbReference type="GO" id="GO:0051536">
    <property type="term" value="F:iron-sulfur cluster binding"/>
    <property type="evidence" value="ECO:0007669"/>
    <property type="project" value="UniProtKB-KW"/>
</dbReference>
<dbReference type="GO" id="GO:0004601">
    <property type="term" value="F:peroxidase activity"/>
    <property type="evidence" value="ECO:0007669"/>
    <property type="project" value="TreeGrafter"/>
</dbReference>
<evidence type="ECO:0000313" key="4">
    <source>
        <dbReference type="EMBL" id="GAI25284.1"/>
    </source>
</evidence>
<keyword evidence="1" id="KW-0479">Metal-binding</keyword>
<dbReference type="PANTHER" id="PTHR30109:SF4">
    <property type="entry name" value="CARBON MONOXIDE DEHYDROGENASE"/>
    <property type="match status" value="1"/>
</dbReference>
<dbReference type="Pfam" id="PF03063">
    <property type="entry name" value="Prismane"/>
    <property type="match status" value="1"/>
</dbReference>
<evidence type="ECO:0000256" key="1">
    <source>
        <dbReference type="ARBA" id="ARBA00022723"/>
    </source>
</evidence>
<dbReference type="EMBL" id="BARV01013698">
    <property type="protein sequence ID" value="GAI25284.1"/>
    <property type="molecule type" value="Genomic_DNA"/>
</dbReference>
<accession>X1P301</accession>
<dbReference type="PANTHER" id="PTHR30109">
    <property type="entry name" value="HYDROXYLAMINE REDUCTASE"/>
    <property type="match status" value="1"/>
</dbReference>
<proteinExistence type="predicted"/>
<evidence type="ECO:0000256" key="3">
    <source>
        <dbReference type="ARBA" id="ARBA00023014"/>
    </source>
</evidence>
<dbReference type="GO" id="GO:0046872">
    <property type="term" value="F:metal ion binding"/>
    <property type="evidence" value="ECO:0007669"/>
    <property type="project" value="UniProtKB-KW"/>
</dbReference>
<reference evidence="4" key="1">
    <citation type="journal article" date="2014" name="Front. Microbiol.">
        <title>High frequency of phylogenetically diverse reductive dehalogenase-homologous genes in deep subseafloor sedimentary metagenomes.</title>
        <authorList>
            <person name="Kawai M."/>
            <person name="Futagami T."/>
            <person name="Toyoda A."/>
            <person name="Takaki Y."/>
            <person name="Nishi S."/>
            <person name="Hori S."/>
            <person name="Arai W."/>
            <person name="Tsubouchi T."/>
            <person name="Morono Y."/>
            <person name="Uchiyama I."/>
            <person name="Ito T."/>
            <person name="Fujiyama A."/>
            <person name="Inagaki F."/>
            <person name="Takami H."/>
        </authorList>
    </citation>
    <scope>NUCLEOTIDE SEQUENCE</scope>
    <source>
        <strain evidence="4">Expedition CK06-06</strain>
    </source>
</reference>
<protein>
    <submittedName>
        <fullName evidence="4">Uncharacterized protein</fullName>
    </submittedName>
</protein>
<dbReference type="AlphaFoldDB" id="X1P301"/>
<organism evidence="4">
    <name type="scientific">marine sediment metagenome</name>
    <dbReference type="NCBI Taxonomy" id="412755"/>
    <lineage>
        <taxon>unclassified sequences</taxon>
        <taxon>metagenomes</taxon>
        <taxon>ecological metagenomes</taxon>
    </lineage>
</organism>
<dbReference type="Gene3D" id="3.40.50.2030">
    <property type="match status" value="2"/>
</dbReference>
<name>X1P301_9ZZZZ</name>
<dbReference type="InterPro" id="IPR016099">
    <property type="entry name" value="Prismane-like_a/b-sand"/>
</dbReference>
<gene>
    <name evidence="4" type="ORF">S06H3_24538</name>
</gene>
<sequence>MTGVVDLMAVDVQCIMPALGSLCGCFHTKLITTSPKCKIAGAEHIEFHEDRAVEIAREIIKIAIENFSNRKGKVNIPNVTEHGIAGFTTENIFYHLGGRFRASYRPLNDNIINGRIRGAAGVVGC</sequence>
<keyword evidence="3" id="KW-0411">Iron-sulfur</keyword>
<keyword evidence="2" id="KW-0408">Iron</keyword>